<dbReference type="GO" id="GO:0016301">
    <property type="term" value="F:kinase activity"/>
    <property type="evidence" value="ECO:0007669"/>
    <property type="project" value="UniProtKB-KW"/>
</dbReference>
<dbReference type="EMBL" id="VLKY01000007">
    <property type="protein sequence ID" value="TWI53919.1"/>
    <property type="molecule type" value="Genomic_DNA"/>
</dbReference>
<name>A0A562QB33_9PSED</name>
<keyword evidence="3" id="KW-1185">Reference proteome</keyword>
<reference evidence="2 3" key="1">
    <citation type="journal article" date="2015" name="Stand. Genomic Sci.">
        <title>Genomic Encyclopedia of Bacterial and Archaeal Type Strains, Phase III: the genomes of soil and plant-associated and newly described type strains.</title>
        <authorList>
            <person name="Whitman W.B."/>
            <person name="Woyke T."/>
            <person name="Klenk H.P."/>
            <person name="Zhou Y."/>
            <person name="Lilburn T.G."/>
            <person name="Beck B.J."/>
            <person name="De Vos P."/>
            <person name="Vandamme P."/>
            <person name="Eisen J.A."/>
            <person name="Garrity G."/>
            <person name="Hugenholtz P."/>
            <person name="Kyrpides N.C."/>
        </authorList>
    </citation>
    <scope>NUCLEOTIDE SEQUENCE [LARGE SCALE GENOMIC DNA]</scope>
    <source>
        <strain evidence="2 3">CGMCC 1.6858</strain>
    </source>
</reference>
<dbReference type="Pfam" id="PF13581">
    <property type="entry name" value="HATPase_c_2"/>
    <property type="match status" value="1"/>
</dbReference>
<feature type="domain" description="Histidine kinase/HSP90-like ATPase" evidence="1">
    <location>
        <begin position="48"/>
        <end position="156"/>
    </location>
</feature>
<dbReference type="InterPro" id="IPR003594">
    <property type="entry name" value="HATPase_dom"/>
</dbReference>
<dbReference type="InterPro" id="IPR036890">
    <property type="entry name" value="HATPase_C_sf"/>
</dbReference>
<evidence type="ECO:0000313" key="2">
    <source>
        <dbReference type="EMBL" id="TWI53919.1"/>
    </source>
</evidence>
<dbReference type="RefSeq" id="WP_145142190.1">
    <property type="nucleotide sequence ID" value="NZ_VLKY01000007.1"/>
</dbReference>
<evidence type="ECO:0000313" key="3">
    <source>
        <dbReference type="Proteomes" id="UP000316905"/>
    </source>
</evidence>
<dbReference type="CDD" id="cd16936">
    <property type="entry name" value="HATPase_RsbW-like"/>
    <property type="match status" value="1"/>
</dbReference>
<gene>
    <name evidence="2" type="ORF">IQ22_02530</name>
</gene>
<comment type="caution">
    <text evidence="2">The sequence shown here is derived from an EMBL/GenBank/DDBJ whole genome shotgun (WGS) entry which is preliminary data.</text>
</comment>
<protein>
    <submittedName>
        <fullName evidence="2">Histidine kinase-like protein</fullName>
    </submittedName>
</protein>
<organism evidence="2 3">
    <name type="scientific">Pseudomonas duriflava</name>
    <dbReference type="NCBI Taxonomy" id="459528"/>
    <lineage>
        <taxon>Bacteria</taxon>
        <taxon>Pseudomonadati</taxon>
        <taxon>Pseudomonadota</taxon>
        <taxon>Gammaproteobacteria</taxon>
        <taxon>Pseudomonadales</taxon>
        <taxon>Pseudomonadaceae</taxon>
        <taxon>Pseudomonas</taxon>
    </lineage>
</organism>
<accession>A0A562QB33</accession>
<dbReference type="SUPFAM" id="SSF55874">
    <property type="entry name" value="ATPase domain of HSP90 chaperone/DNA topoisomerase II/histidine kinase"/>
    <property type="match status" value="1"/>
</dbReference>
<dbReference type="Gene3D" id="3.30.565.10">
    <property type="entry name" value="Histidine kinase-like ATPase, C-terminal domain"/>
    <property type="match status" value="1"/>
</dbReference>
<dbReference type="AlphaFoldDB" id="A0A562QB33"/>
<evidence type="ECO:0000259" key="1">
    <source>
        <dbReference type="Pfam" id="PF13581"/>
    </source>
</evidence>
<dbReference type="OrthoDB" id="9811749at2"/>
<keyword evidence="2" id="KW-0418">Kinase</keyword>
<sequence>MTALLLPGNTGLKSWRLDAKCLARGFSINELLGDWLPPELGQSLLHIKTQLVLNELLNNAIDHGLLRLDSNLKCDAAGFSYFLAQRKQRLAKLRHGFVTLDLTWSHQEGRAVIQVEVGDSGPGFDLKAVLQGSLTFPSYAGRGLPLVRYLCKDNLWQSATGKVCAIFVATDIST</sequence>
<keyword evidence="2" id="KW-0808">Transferase</keyword>
<proteinExistence type="predicted"/>
<dbReference type="Proteomes" id="UP000316905">
    <property type="component" value="Unassembled WGS sequence"/>
</dbReference>